<reference evidence="1" key="1">
    <citation type="submission" date="2022-08" db="EMBL/GenBank/DDBJ databases">
        <title>Reclassification of Massilia species as members of the genera Telluria, Duganella, Pseudoduganella, Mokoshia gen. nov. and Zemynaea gen. nov. using orthogonal and non-orthogonal genome-based approaches.</title>
        <authorList>
            <person name="Bowman J.P."/>
        </authorList>
    </citation>
    <scope>NUCLEOTIDE SEQUENCE</scope>
    <source>
        <strain evidence="1">LMG 11547</strain>
    </source>
</reference>
<gene>
    <name evidence="1" type="ORF">NX786_13345</name>
</gene>
<sequence length="163" mass="19063">MVKIDHETLQIPYRLYYNRELLRLRLHTSYGIKKLVLACLGTRHYDGYLRQQCLRYLLRSEACWVFPYIVQLAGEYVVEIADEVAEGIVDRDSSSIAEFVRQNSDYLATFGRRVTSYWNEYYRRAYPCRDHYPGSKVLAHLNAQSDAAIQRGAESGQKRTVNQ</sequence>
<name>A0ABT2BYV0_9BURK</name>
<keyword evidence="2" id="KW-1185">Reference proteome</keyword>
<comment type="caution">
    <text evidence="1">The sequence shown here is derived from an EMBL/GenBank/DDBJ whole genome shotgun (WGS) entry which is preliminary data.</text>
</comment>
<organism evidence="1 2">
    <name type="scientific">Telluria mixta</name>
    <dbReference type="NCBI Taxonomy" id="34071"/>
    <lineage>
        <taxon>Bacteria</taxon>
        <taxon>Pseudomonadati</taxon>
        <taxon>Pseudomonadota</taxon>
        <taxon>Betaproteobacteria</taxon>
        <taxon>Burkholderiales</taxon>
        <taxon>Oxalobacteraceae</taxon>
        <taxon>Telluria group</taxon>
        <taxon>Telluria</taxon>
    </lineage>
</organism>
<protein>
    <submittedName>
        <fullName evidence="1">Uncharacterized protein</fullName>
    </submittedName>
</protein>
<dbReference type="Proteomes" id="UP001165263">
    <property type="component" value="Unassembled WGS sequence"/>
</dbReference>
<dbReference type="EMBL" id="JANUHC010000004">
    <property type="protein sequence ID" value="MCS0630322.1"/>
    <property type="molecule type" value="Genomic_DNA"/>
</dbReference>
<evidence type="ECO:0000313" key="2">
    <source>
        <dbReference type="Proteomes" id="UP001165263"/>
    </source>
</evidence>
<dbReference type="RefSeq" id="WP_259449435.1">
    <property type="nucleotide sequence ID" value="NZ_CP119520.1"/>
</dbReference>
<accession>A0ABT2BYV0</accession>
<proteinExistence type="predicted"/>
<evidence type="ECO:0000313" key="1">
    <source>
        <dbReference type="EMBL" id="MCS0630322.1"/>
    </source>
</evidence>